<reference evidence="11 12" key="1">
    <citation type="submission" date="2017-07" db="EMBL/GenBank/DDBJ databases">
        <title>Paenibacillus herberti R33 genome sequencing and assembly.</title>
        <authorList>
            <person name="Su W."/>
        </authorList>
    </citation>
    <scope>NUCLEOTIDE SEQUENCE [LARGE SCALE GENOMIC DNA]</scope>
    <source>
        <strain evidence="11 12">R33</strain>
    </source>
</reference>
<evidence type="ECO:0000313" key="12">
    <source>
        <dbReference type="Proteomes" id="UP000215145"/>
    </source>
</evidence>
<dbReference type="InterPro" id="IPR051552">
    <property type="entry name" value="HptR"/>
</dbReference>
<evidence type="ECO:0000259" key="10">
    <source>
        <dbReference type="PROSITE" id="PS50110"/>
    </source>
</evidence>
<evidence type="ECO:0000256" key="1">
    <source>
        <dbReference type="ARBA" id="ARBA00004496"/>
    </source>
</evidence>
<evidence type="ECO:0008006" key="13">
    <source>
        <dbReference type="Google" id="ProtNLM"/>
    </source>
</evidence>
<dbReference type="SUPFAM" id="SSF46689">
    <property type="entry name" value="Homeodomain-like"/>
    <property type="match status" value="2"/>
</dbReference>
<evidence type="ECO:0000256" key="2">
    <source>
        <dbReference type="ARBA" id="ARBA00022490"/>
    </source>
</evidence>
<dbReference type="PANTHER" id="PTHR42713:SF3">
    <property type="entry name" value="TRANSCRIPTIONAL REGULATORY PROTEIN HPTR"/>
    <property type="match status" value="1"/>
</dbReference>
<dbReference type="PRINTS" id="PR00032">
    <property type="entry name" value="HTHARAC"/>
</dbReference>
<dbReference type="Pfam" id="PF12833">
    <property type="entry name" value="HTH_18"/>
    <property type="match status" value="1"/>
</dbReference>
<keyword evidence="12" id="KW-1185">Reference proteome</keyword>
<dbReference type="InterPro" id="IPR018062">
    <property type="entry name" value="HTH_AraC-typ_CS"/>
</dbReference>
<evidence type="ECO:0000256" key="5">
    <source>
        <dbReference type="ARBA" id="ARBA00023015"/>
    </source>
</evidence>
<keyword evidence="2" id="KW-0963">Cytoplasm</keyword>
<keyword evidence="7" id="KW-0804">Transcription</keyword>
<evidence type="ECO:0000256" key="6">
    <source>
        <dbReference type="ARBA" id="ARBA00023125"/>
    </source>
</evidence>
<keyword evidence="4" id="KW-0902">Two-component regulatory system</keyword>
<dbReference type="PROSITE" id="PS00041">
    <property type="entry name" value="HTH_ARAC_FAMILY_1"/>
    <property type="match status" value="1"/>
</dbReference>
<dbReference type="GO" id="GO:0005737">
    <property type="term" value="C:cytoplasm"/>
    <property type="evidence" value="ECO:0007669"/>
    <property type="project" value="UniProtKB-SubCell"/>
</dbReference>
<name>A0A229NWA1_9BACL</name>
<dbReference type="Gene3D" id="1.10.10.60">
    <property type="entry name" value="Homeodomain-like"/>
    <property type="match status" value="2"/>
</dbReference>
<dbReference type="SMART" id="SM00342">
    <property type="entry name" value="HTH_ARAC"/>
    <property type="match status" value="1"/>
</dbReference>
<protein>
    <recommendedName>
        <fullName evidence="13">DNA-binding response regulator</fullName>
    </recommendedName>
</protein>
<dbReference type="PROSITE" id="PS01124">
    <property type="entry name" value="HTH_ARAC_FAMILY_2"/>
    <property type="match status" value="1"/>
</dbReference>
<feature type="domain" description="HTH araC/xylS-type" evidence="9">
    <location>
        <begin position="418"/>
        <end position="516"/>
    </location>
</feature>
<keyword evidence="5" id="KW-0805">Transcription regulation</keyword>
<feature type="domain" description="Response regulatory" evidence="10">
    <location>
        <begin position="9"/>
        <end position="126"/>
    </location>
</feature>
<evidence type="ECO:0000256" key="4">
    <source>
        <dbReference type="ARBA" id="ARBA00023012"/>
    </source>
</evidence>
<comment type="caution">
    <text evidence="11">The sequence shown here is derived from an EMBL/GenBank/DDBJ whole genome shotgun (WGS) entry which is preliminary data.</text>
</comment>
<feature type="modified residue" description="4-aspartylphosphate" evidence="8">
    <location>
        <position position="61"/>
    </location>
</feature>
<evidence type="ECO:0000256" key="3">
    <source>
        <dbReference type="ARBA" id="ARBA00022553"/>
    </source>
</evidence>
<dbReference type="GO" id="GO:0000160">
    <property type="term" value="P:phosphorelay signal transduction system"/>
    <property type="evidence" value="ECO:0007669"/>
    <property type="project" value="UniProtKB-KW"/>
</dbReference>
<comment type="subcellular location">
    <subcellularLocation>
        <location evidence="1">Cytoplasm</location>
    </subcellularLocation>
</comment>
<evidence type="ECO:0000313" key="11">
    <source>
        <dbReference type="EMBL" id="OXM13919.1"/>
    </source>
</evidence>
<dbReference type="CDD" id="cd17536">
    <property type="entry name" value="REC_YesN-like"/>
    <property type="match status" value="1"/>
</dbReference>
<sequence>MDRHGPIYRVMIVDDEAILRTGMLHLCRWQDFGIEIVAQAANGQEALQQIELVQPHVVLTDIVMPVMDGVELTKKLRVQYPDIKIVVLSSYSEYDYVREVFKYGVTDYLLKPKVSASELVALIQTLCSSIELNRELPQSYQPLDPSLLLGRWLSSEESDHQEEFPIELAKQYSLDRFILIKASTTLVLSRTKWNQGQMEKIILELAAEQLSAWRYNCVFLKNEILLLLHYEQAGFKQVASALHEFATNAKLSLTYLSFVRSVPFQAFDEIKRNHERLSPFLGKMIYFIDQSLVAETEIDRVVDQVSFDQSLFTAALRSFEVEEARAQLKAFFSELTSTRATDEYSLKRLSQNLIYTALSVLEQMKQPVSELTRSRLKLFKRIDLAFDVQELEEILLHFLDELKLTLPFTDKQQSILLQQIYTYVDDNYASDISLSEMAGQLHMNYSYLSTYFKQRTHENLTSYINRVRINKAKELLLRQHLTVSEISRLTGYSDHNYFSKVFKKRTGMTPVEYRNHTSSGDR</sequence>
<accession>A0A229NWA1</accession>
<dbReference type="GO" id="GO:0043565">
    <property type="term" value="F:sequence-specific DNA binding"/>
    <property type="evidence" value="ECO:0007669"/>
    <property type="project" value="InterPro"/>
</dbReference>
<dbReference type="RefSeq" id="WP_089524744.1">
    <property type="nucleotide sequence ID" value="NZ_NMUQ01000002.1"/>
</dbReference>
<dbReference type="SUPFAM" id="SSF52172">
    <property type="entry name" value="CheY-like"/>
    <property type="match status" value="1"/>
</dbReference>
<keyword evidence="3 8" id="KW-0597">Phosphoprotein</keyword>
<dbReference type="InterPro" id="IPR011006">
    <property type="entry name" value="CheY-like_superfamily"/>
</dbReference>
<dbReference type="EMBL" id="NMUQ01000002">
    <property type="protein sequence ID" value="OXM13919.1"/>
    <property type="molecule type" value="Genomic_DNA"/>
</dbReference>
<evidence type="ECO:0000256" key="7">
    <source>
        <dbReference type="ARBA" id="ARBA00023163"/>
    </source>
</evidence>
<evidence type="ECO:0000259" key="9">
    <source>
        <dbReference type="PROSITE" id="PS01124"/>
    </source>
</evidence>
<dbReference type="OrthoDB" id="342399at2"/>
<dbReference type="PROSITE" id="PS50110">
    <property type="entry name" value="RESPONSE_REGULATORY"/>
    <property type="match status" value="1"/>
</dbReference>
<dbReference type="Pfam" id="PF00072">
    <property type="entry name" value="Response_reg"/>
    <property type="match status" value="1"/>
</dbReference>
<dbReference type="GO" id="GO:0003700">
    <property type="term" value="F:DNA-binding transcription factor activity"/>
    <property type="evidence" value="ECO:0007669"/>
    <property type="project" value="InterPro"/>
</dbReference>
<dbReference type="Proteomes" id="UP000215145">
    <property type="component" value="Unassembled WGS sequence"/>
</dbReference>
<keyword evidence="6" id="KW-0238">DNA-binding</keyword>
<dbReference type="PANTHER" id="PTHR42713">
    <property type="entry name" value="HISTIDINE KINASE-RELATED"/>
    <property type="match status" value="1"/>
</dbReference>
<dbReference type="InterPro" id="IPR009057">
    <property type="entry name" value="Homeodomain-like_sf"/>
</dbReference>
<proteinExistence type="predicted"/>
<dbReference type="AlphaFoldDB" id="A0A229NWA1"/>
<evidence type="ECO:0000256" key="8">
    <source>
        <dbReference type="PROSITE-ProRule" id="PRU00169"/>
    </source>
</evidence>
<dbReference type="InterPro" id="IPR001789">
    <property type="entry name" value="Sig_transdc_resp-reg_receiver"/>
</dbReference>
<dbReference type="InterPro" id="IPR018060">
    <property type="entry name" value="HTH_AraC"/>
</dbReference>
<dbReference type="InterPro" id="IPR020449">
    <property type="entry name" value="Tscrpt_reg_AraC-type_HTH"/>
</dbReference>
<organism evidence="11 12">
    <name type="scientific">Paenibacillus herberti</name>
    <dbReference type="NCBI Taxonomy" id="1619309"/>
    <lineage>
        <taxon>Bacteria</taxon>
        <taxon>Bacillati</taxon>
        <taxon>Bacillota</taxon>
        <taxon>Bacilli</taxon>
        <taxon>Bacillales</taxon>
        <taxon>Paenibacillaceae</taxon>
        <taxon>Paenibacillus</taxon>
    </lineage>
</organism>
<gene>
    <name evidence="11" type="ORF">CGZ75_12970</name>
</gene>
<dbReference type="SMART" id="SM00448">
    <property type="entry name" value="REC"/>
    <property type="match status" value="1"/>
</dbReference>
<dbReference type="Gene3D" id="3.40.50.2300">
    <property type="match status" value="1"/>
</dbReference>